<dbReference type="SUPFAM" id="SSF50129">
    <property type="entry name" value="GroES-like"/>
    <property type="match status" value="1"/>
</dbReference>
<dbReference type="InterPro" id="IPR013154">
    <property type="entry name" value="ADH-like_N"/>
</dbReference>
<dbReference type="InterPro" id="IPR047618">
    <property type="entry name" value="QOR-like"/>
</dbReference>
<dbReference type="SMART" id="SM00829">
    <property type="entry name" value="PKS_ER"/>
    <property type="match status" value="1"/>
</dbReference>
<sequence>MSYPSQIKAVGIHKTGDFDVIEDLALPFPENAPGNVLVKIHYGGVNFIDTYFRKGLYKIDKFPYVLGTEGAGTIAALPSDSSLVNDEEFKKRGFKVGGAVAAYIRGPNGAFTEFVSLPWNQVFPVPDSVPLRTAAGVFVQGLTALTFITEAYNVQKGDYILVHTIAGGLGLQFAQLLKERGAIVIGTTSTKEKAVLAKSYGADHVILYKDENVVERVLEITKGEGVHAVFDGVGKDTFEDNFKLLRRKGTLVSVGNASGAVPPVAPLKLVEKNLKLLRPTMGNYVYTPEEARLYTSELFRFVSEGKLKVQIHGEYPLTAEGVRQAQKDLTSGQTVGKLLIKIADSE</sequence>
<evidence type="ECO:0000256" key="3">
    <source>
        <dbReference type="ARBA" id="ARBA00043088"/>
    </source>
</evidence>
<dbReference type="Pfam" id="PF00107">
    <property type="entry name" value="ADH_zinc_N"/>
    <property type="match status" value="1"/>
</dbReference>
<dbReference type="FunFam" id="3.40.50.720:FF:000053">
    <property type="entry name" value="Quinone oxidoreductase 1"/>
    <property type="match status" value="1"/>
</dbReference>
<dbReference type="GO" id="GO:0035925">
    <property type="term" value="F:mRNA 3'-UTR AU-rich region binding"/>
    <property type="evidence" value="ECO:0007669"/>
    <property type="project" value="TreeGrafter"/>
</dbReference>
<organism evidence="6 7">
    <name type="scientific">Fomitopsis schrenkii</name>
    <name type="common">Brown rot fungus</name>
    <dbReference type="NCBI Taxonomy" id="2126942"/>
    <lineage>
        <taxon>Eukaryota</taxon>
        <taxon>Fungi</taxon>
        <taxon>Dikarya</taxon>
        <taxon>Basidiomycota</taxon>
        <taxon>Agaricomycotina</taxon>
        <taxon>Agaricomycetes</taxon>
        <taxon>Polyporales</taxon>
        <taxon>Fomitopsis</taxon>
    </lineage>
</organism>
<name>S8DXX7_FOMSC</name>
<dbReference type="Pfam" id="PF08240">
    <property type="entry name" value="ADH_N"/>
    <property type="match status" value="1"/>
</dbReference>
<keyword evidence="2" id="KW-0560">Oxidoreductase</keyword>
<accession>S8DXX7</accession>
<evidence type="ECO:0000313" key="7">
    <source>
        <dbReference type="Proteomes" id="UP000015241"/>
    </source>
</evidence>
<dbReference type="eggNOG" id="KOG1197">
    <property type="taxonomic scope" value="Eukaryota"/>
</dbReference>
<dbReference type="InterPro" id="IPR020843">
    <property type="entry name" value="ER"/>
</dbReference>
<dbReference type="OrthoDB" id="48317at2759"/>
<evidence type="ECO:0000256" key="2">
    <source>
        <dbReference type="ARBA" id="ARBA00023002"/>
    </source>
</evidence>
<dbReference type="CDD" id="cd05286">
    <property type="entry name" value="QOR2"/>
    <property type="match status" value="1"/>
</dbReference>
<dbReference type="Gene3D" id="3.40.50.720">
    <property type="entry name" value="NAD(P)-binding Rossmann-like Domain"/>
    <property type="match status" value="1"/>
</dbReference>
<keyword evidence="7" id="KW-1185">Reference proteome</keyword>
<dbReference type="GO" id="GO:0003960">
    <property type="term" value="F:quinone reductase (NADPH) activity"/>
    <property type="evidence" value="ECO:0007669"/>
    <property type="project" value="InterPro"/>
</dbReference>
<protein>
    <recommendedName>
        <fullName evidence="4">Probable quinone oxidoreductase</fullName>
    </recommendedName>
    <alternativeName>
        <fullName evidence="3">NADPH:quinone reductase</fullName>
    </alternativeName>
</protein>
<reference evidence="6 7" key="1">
    <citation type="journal article" date="2012" name="Science">
        <title>The Paleozoic origin of enzymatic lignin decomposition reconstructed from 31 fungal genomes.</title>
        <authorList>
            <person name="Floudas D."/>
            <person name="Binder M."/>
            <person name="Riley R."/>
            <person name="Barry K."/>
            <person name="Blanchette R.A."/>
            <person name="Henrissat B."/>
            <person name="Martinez A.T."/>
            <person name="Otillar R."/>
            <person name="Spatafora J.W."/>
            <person name="Yadav J.S."/>
            <person name="Aerts A."/>
            <person name="Benoit I."/>
            <person name="Boyd A."/>
            <person name="Carlson A."/>
            <person name="Copeland A."/>
            <person name="Coutinho P.M."/>
            <person name="de Vries R.P."/>
            <person name="Ferreira P."/>
            <person name="Findley K."/>
            <person name="Foster B."/>
            <person name="Gaskell J."/>
            <person name="Glotzer D."/>
            <person name="Gorecki P."/>
            <person name="Heitman J."/>
            <person name="Hesse C."/>
            <person name="Hori C."/>
            <person name="Igarashi K."/>
            <person name="Jurgens J.A."/>
            <person name="Kallen N."/>
            <person name="Kersten P."/>
            <person name="Kohler A."/>
            <person name="Kuees U."/>
            <person name="Kumar T.K.A."/>
            <person name="Kuo A."/>
            <person name="LaButti K."/>
            <person name="Larrondo L.F."/>
            <person name="Lindquist E."/>
            <person name="Ling A."/>
            <person name="Lombard V."/>
            <person name="Lucas S."/>
            <person name="Lundell T."/>
            <person name="Martin R."/>
            <person name="McLaughlin D.J."/>
            <person name="Morgenstern I."/>
            <person name="Morin E."/>
            <person name="Murat C."/>
            <person name="Nagy L.G."/>
            <person name="Nolan M."/>
            <person name="Ohm R.A."/>
            <person name="Patyshakuliyeva A."/>
            <person name="Rokas A."/>
            <person name="Ruiz-Duenas F.J."/>
            <person name="Sabat G."/>
            <person name="Salamov A."/>
            <person name="Samejima M."/>
            <person name="Schmutz J."/>
            <person name="Slot J.C."/>
            <person name="St John F."/>
            <person name="Stenlid J."/>
            <person name="Sun H."/>
            <person name="Sun S."/>
            <person name="Syed K."/>
            <person name="Tsang A."/>
            <person name="Wiebenga A."/>
            <person name="Young D."/>
            <person name="Pisabarro A."/>
            <person name="Eastwood D.C."/>
            <person name="Martin F."/>
            <person name="Cullen D."/>
            <person name="Grigoriev I.V."/>
            <person name="Hibbett D.S."/>
        </authorList>
    </citation>
    <scope>NUCLEOTIDE SEQUENCE</scope>
    <source>
        <strain evidence="7">FP-58527</strain>
    </source>
</reference>
<dbReference type="InterPro" id="IPR013149">
    <property type="entry name" value="ADH-like_C"/>
</dbReference>
<dbReference type="Proteomes" id="UP000015241">
    <property type="component" value="Unassembled WGS sequence"/>
</dbReference>
<evidence type="ECO:0000256" key="1">
    <source>
        <dbReference type="ARBA" id="ARBA00022857"/>
    </source>
</evidence>
<dbReference type="HOGENOM" id="CLU_026673_3_1_1"/>
<dbReference type="InParanoid" id="S8DXX7"/>
<dbReference type="PANTHER" id="PTHR48106:SF13">
    <property type="entry name" value="QUINONE OXIDOREDUCTASE-RELATED"/>
    <property type="match status" value="1"/>
</dbReference>
<dbReference type="EMBL" id="KE504176">
    <property type="protein sequence ID" value="EPS97477.1"/>
    <property type="molecule type" value="Genomic_DNA"/>
</dbReference>
<evidence type="ECO:0000313" key="6">
    <source>
        <dbReference type="EMBL" id="EPS97477.1"/>
    </source>
</evidence>
<dbReference type="GO" id="GO:0005829">
    <property type="term" value="C:cytosol"/>
    <property type="evidence" value="ECO:0007669"/>
    <property type="project" value="TreeGrafter"/>
</dbReference>
<dbReference type="PANTHER" id="PTHR48106">
    <property type="entry name" value="QUINONE OXIDOREDUCTASE PIG3-RELATED"/>
    <property type="match status" value="1"/>
</dbReference>
<keyword evidence="1" id="KW-0521">NADP</keyword>
<dbReference type="Gene3D" id="3.90.180.10">
    <property type="entry name" value="Medium-chain alcohol dehydrogenases, catalytic domain"/>
    <property type="match status" value="1"/>
</dbReference>
<dbReference type="FunCoup" id="S8DXX7">
    <property type="interactions" value="366"/>
</dbReference>
<proteinExistence type="predicted"/>
<gene>
    <name evidence="6" type="ORF">FOMPIDRAFT_120340</name>
</gene>
<dbReference type="AlphaFoldDB" id="S8DXX7"/>
<feature type="domain" description="Enoyl reductase (ER)" evidence="5">
    <location>
        <begin position="19"/>
        <end position="340"/>
    </location>
</feature>
<evidence type="ECO:0000256" key="4">
    <source>
        <dbReference type="ARBA" id="ARBA00070796"/>
    </source>
</evidence>
<evidence type="ECO:0000259" key="5">
    <source>
        <dbReference type="SMART" id="SM00829"/>
    </source>
</evidence>
<dbReference type="InterPro" id="IPR036291">
    <property type="entry name" value="NAD(P)-bd_dom_sf"/>
</dbReference>
<dbReference type="STRING" id="743788.S8DXX7"/>
<dbReference type="InterPro" id="IPR011032">
    <property type="entry name" value="GroES-like_sf"/>
</dbReference>
<dbReference type="GO" id="GO:0070402">
    <property type="term" value="F:NADPH binding"/>
    <property type="evidence" value="ECO:0007669"/>
    <property type="project" value="TreeGrafter"/>
</dbReference>
<dbReference type="SUPFAM" id="SSF51735">
    <property type="entry name" value="NAD(P)-binding Rossmann-fold domains"/>
    <property type="match status" value="1"/>
</dbReference>